<dbReference type="Gene3D" id="2.60.120.330">
    <property type="entry name" value="B-lactam Antibiotic, Isopenicillin N Synthase, Chain"/>
    <property type="match status" value="1"/>
</dbReference>
<evidence type="ECO:0000256" key="2">
    <source>
        <dbReference type="ARBA" id="ARBA00004767"/>
    </source>
</evidence>
<comment type="catalytic activity">
    <reaction evidence="10">
        <text>L-arginine + 2-oxoglutarate + O2 = guanidine + L-glutamate 5-semialdehyde + succinate + CO2</text>
        <dbReference type="Rhea" id="RHEA:31535"/>
        <dbReference type="ChEBI" id="CHEBI:15379"/>
        <dbReference type="ChEBI" id="CHEBI:16526"/>
        <dbReference type="ChEBI" id="CHEBI:16810"/>
        <dbReference type="ChEBI" id="CHEBI:30031"/>
        <dbReference type="ChEBI" id="CHEBI:30087"/>
        <dbReference type="ChEBI" id="CHEBI:32682"/>
        <dbReference type="ChEBI" id="CHEBI:58066"/>
        <dbReference type="EC" id="1.14.20.7"/>
    </reaction>
</comment>
<evidence type="ECO:0000256" key="4">
    <source>
        <dbReference type="ARBA" id="ARBA00012531"/>
    </source>
</evidence>
<feature type="domain" description="Fe2OG dioxygenase" evidence="12">
    <location>
        <begin position="172"/>
        <end position="272"/>
    </location>
</feature>
<keyword evidence="11" id="KW-0408">Iron</keyword>
<keyword evidence="11" id="KW-0479">Metal-binding</keyword>
<dbReference type="PROSITE" id="PS51471">
    <property type="entry name" value="FE2OG_OXY"/>
    <property type="match status" value="1"/>
</dbReference>
<dbReference type="PANTHER" id="PTHR47990">
    <property type="entry name" value="2-OXOGLUTARATE (2OG) AND FE(II)-DEPENDENT OXYGENASE SUPERFAMILY PROTEIN-RELATED"/>
    <property type="match status" value="1"/>
</dbReference>
<dbReference type="InterPro" id="IPR044861">
    <property type="entry name" value="IPNS-like_FE2OG_OXY"/>
</dbReference>
<keyword evidence="11" id="KW-0560">Oxidoreductase</keyword>
<protein>
    <recommendedName>
        <fullName evidence="5">2-oxoglutarate-dependent ethylene/succinate-forming enzyme</fullName>
        <ecNumber evidence="4">1.13.12.19</ecNumber>
        <ecNumber evidence="3">1.14.20.7</ecNumber>
    </recommendedName>
    <alternativeName>
        <fullName evidence="7">2-oxoglutarate dioxygenase (ethylene-forming)</fullName>
    </alternativeName>
    <alternativeName>
        <fullName evidence="8">2-oxoglutarate/L-arginine monooxygenase/decarboxylase (succinate-forming)</fullName>
    </alternativeName>
</protein>
<dbReference type="InterPro" id="IPR005123">
    <property type="entry name" value="Oxoglu/Fe-dep_dioxygenase_dom"/>
</dbReference>
<dbReference type="GO" id="GO:0046872">
    <property type="term" value="F:metal ion binding"/>
    <property type="evidence" value="ECO:0007669"/>
    <property type="project" value="UniProtKB-KW"/>
</dbReference>
<sequence>MNASLPIIDISTLSGSDPKQWQEVITSIDNACRDKGFFYVVGHGIPAEQFTKAQTIADVFFALDQNEKQRINIKQSANHRGWGQVNAEQLDPSGPQDFKETFDMALDLSEHHPQVARCPLLYGPNQYPNLEGFIQVMQQHYDLTLQVAFKILKAMALALNQPEDFFTQYFNCPISVLRLIHYPPQAQNSNGAGAHTDYGCITLLYQDDIGGLQVQDVNGTWLDAPPVANSFVVNIGDLMQRWTNNRYKSTPHRVVSPTDNITRFSMPFFVEPDFDTPVTTLDSCLSPGEESRYPTITAGDWILSRFSETYEYRSEGEADQKEKISMD</sequence>
<comment type="pathway">
    <text evidence="2">Alkene biosynthesis; ethylene biosynthesis via 2-oxoglutarate.</text>
</comment>
<keyword evidence="6" id="KW-0266">Ethylene biosynthesis</keyword>
<dbReference type="InterPro" id="IPR026992">
    <property type="entry name" value="DIOX_N"/>
</dbReference>
<gene>
    <name evidence="13" type="ORF">SAMN04488244_108147</name>
</gene>
<evidence type="ECO:0000313" key="13">
    <source>
        <dbReference type="EMBL" id="SEG19232.1"/>
    </source>
</evidence>
<dbReference type="EMBL" id="FNVG01000008">
    <property type="protein sequence ID" value="SEG19232.1"/>
    <property type="molecule type" value="Genomic_DNA"/>
</dbReference>
<dbReference type="Proteomes" id="UP000236721">
    <property type="component" value="Unassembled WGS sequence"/>
</dbReference>
<dbReference type="EC" id="1.14.20.7" evidence="3"/>
<organism evidence="13 14">
    <name type="scientific">Vibrio hangzhouensis</name>
    <dbReference type="NCBI Taxonomy" id="462991"/>
    <lineage>
        <taxon>Bacteria</taxon>
        <taxon>Pseudomonadati</taxon>
        <taxon>Pseudomonadota</taxon>
        <taxon>Gammaproteobacteria</taxon>
        <taxon>Vibrionales</taxon>
        <taxon>Vibrionaceae</taxon>
        <taxon>Vibrio</taxon>
    </lineage>
</organism>
<dbReference type="RefSeq" id="WP_103880281.1">
    <property type="nucleotide sequence ID" value="NZ_FNVG01000008.1"/>
</dbReference>
<evidence type="ECO:0000256" key="11">
    <source>
        <dbReference type="RuleBase" id="RU003682"/>
    </source>
</evidence>
<dbReference type="Pfam" id="PF14226">
    <property type="entry name" value="DIOX_N"/>
    <property type="match status" value="1"/>
</dbReference>
<comment type="cofactor">
    <cofactor evidence="1">
        <name>Fe(2+)</name>
        <dbReference type="ChEBI" id="CHEBI:29033"/>
    </cofactor>
</comment>
<dbReference type="Pfam" id="PF03171">
    <property type="entry name" value="2OG-FeII_Oxy"/>
    <property type="match status" value="1"/>
</dbReference>
<dbReference type="GO" id="GO:0009693">
    <property type="term" value="P:ethylene biosynthetic process"/>
    <property type="evidence" value="ECO:0007669"/>
    <property type="project" value="UniProtKB-KW"/>
</dbReference>
<dbReference type="PRINTS" id="PR00682">
    <property type="entry name" value="IPNSYNTHASE"/>
</dbReference>
<accession>A0A1H5Y5Z5</accession>
<name>A0A1H5Y5Z5_9VIBR</name>
<evidence type="ECO:0000256" key="5">
    <source>
        <dbReference type="ARBA" id="ARBA00019045"/>
    </source>
</evidence>
<dbReference type="InterPro" id="IPR027443">
    <property type="entry name" value="IPNS-like_sf"/>
</dbReference>
<dbReference type="InterPro" id="IPR050231">
    <property type="entry name" value="Iron_ascorbate_oxido_reductase"/>
</dbReference>
<evidence type="ECO:0000313" key="14">
    <source>
        <dbReference type="Proteomes" id="UP000236721"/>
    </source>
</evidence>
<evidence type="ECO:0000256" key="10">
    <source>
        <dbReference type="ARBA" id="ARBA00049359"/>
    </source>
</evidence>
<dbReference type="OrthoDB" id="21825at2"/>
<evidence type="ECO:0000256" key="3">
    <source>
        <dbReference type="ARBA" id="ARBA00012293"/>
    </source>
</evidence>
<reference evidence="14" key="1">
    <citation type="submission" date="2016-10" db="EMBL/GenBank/DDBJ databases">
        <authorList>
            <person name="Varghese N."/>
            <person name="Submissions S."/>
        </authorList>
    </citation>
    <scope>NUCLEOTIDE SEQUENCE [LARGE SCALE GENOMIC DNA]</scope>
    <source>
        <strain evidence="14">CGMCC 1.7062</strain>
    </source>
</reference>
<dbReference type="EC" id="1.13.12.19" evidence="4"/>
<evidence type="ECO:0000256" key="9">
    <source>
        <dbReference type="ARBA" id="ARBA00047725"/>
    </source>
</evidence>
<evidence type="ECO:0000259" key="12">
    <source>
        <dbReference type="PROSITE" id="PS51471"/>
    </source>
</evidence>
<dbReference type="AlphaFoldDB" id="A0A1H5Y5Z5"/>
<evidence type="ECO:0000256" key="7">
    <source>
        <dbReference type="ARBA" id="ARBA00031011"/>
    </source>
</evidence>
<evidence type="ECO:0000256" key="8">
    <source>
        <dbReference type="ARBA" id="ARBA00031282"/>
    </source>
</evidence>
<proteinExistence type="inferred from homology"/>
<dbReference type="SUPFAM" id="SSF51197">
    <property type="entry name" value="Clavaminate synthase-like"/>
    <property type="match status" value="1"/>
</dbReference>
<evidence type="ECO:0000256" key="6">
    <source>
        <dbReference type="ARBA" id="ARBA00022666"/>
    </source>
</evidence>
<evidence type="ECO:0000256" key="1">
    <source>
        <dbReference type="ARBA" id="ARBA00001954"/>
    </source>
</evidence>
<comment type="catalytic activity">
    <reaction evidence="9">
        <text>2-oxoglutarate + O2 + 2 H(+) = ethene + 3 CO2 + H2O</text>
        <dbReference type="Rhea" id="RHEA:31523"/>
        <dbReference type="ChEBI" id="CHEBI:15377"/>
        <dbReference type="ChEBI" id="CHEBI:15378"/>
        <dbReference type="ChEBI" id="CHEBI:15379"/>
        <dbReference type="ChEBI" id="CHEBI:16526"/>
        <dbReference type="ChEBI" id="CHEBI:16810"/>
        <dbReference type="ChEBI" id="CHEBI:18153"/>
        <dbReference type="EC" id="1.13.12.19"/>
    </reaction>
</comment>
<dbReference type="GO" id="GO:0102276">
    <property type="term" value="F:2-oxoglutarate oxygenase/decarboxylase (ethylene-forming) activity"/>
    <property type="evidence" value="ECO:0007669"/>
    <property type="project" value="UniProtKB-EC"/>
</dbReference>
<keyword evidence="14" id="KW-1185">Reference proteome</keyword>
<comment type="similarity">
    <text evidence="11">Belongs to the iron/ascorbate-dependent oxidoreductase family.</text>
</comment>